<evidence type="ECO:0000256" key="2">
    <source>
        <dbReference type="ARBA" id="ARBA00022576"/>
    </source>
</evidence>
<dbReference type="Gene3D" id="3.90.1150.10">
    <property type="entry name" value="Aspartate Aminotransferase, domain 1"/>
    <property type="match status" value="1"/>
</dbReference>
<name>A0A501PFT9_9PROT</name>
<keyword evidence="4 5" id="KW-0663">Pyridoxal phosphate</keyword>
<evidence type="ECO:0000313" key="7">
    <source>
        <dbReference type="Proteomes" id="UP000319148"/>
    </source>
</evidence>
<dbReference type="Proteomes" id="UP000319148">
    <property type="component" value="Unassembled WGS sequence"/>
</dbReference>
<dbReference type="PIRSF" id="PIRSF000521">
    <property type="entry name" value="Transaminase_4ab_Lys_Orn"/>
    <property type="match status" value="1"/>
</dbReference>
<proteinExistence type="inferred from homology"/>
<gene>
    <name evidence="6" type="ORF">FIV46_10885</name>
</gene>
<dbReference type="AlphaFoldDB" id="A0A501PFT9"/>
<evidence type="ECO:0000256" key="4">
    <source>
        <dbReference type="ARBA" id="ARBA00022898"/>
    </source>
</evidence>
<evidence type="ECO:0000313" key="6">
    <source>
        <dbReference type="EMBL" id="TPD59293.1"/>
    </source>
</evidence>
<dbReference type="EMBL" id="VFIY01000014">
    <property type="protein sequence ID" value="TPD59293.1"/>
    <property type="molecule type" value="Genomic_DNA"/>
</dbReference>
<dbReference type="InterPro" id="IPR015421">
    <property type="entry name" value="PyrdxlP-dep_Trfase_major"/>
</dbReference>
<dbReference type="GO" id="GO:0009102">
    <property type="term" value="P:biotin biosynthetic process"/>
    <property type="evidence" value="ECO:0007669"/>
    <property type="project" value="TreeGrafter"/>
</dbReference>
<dbReference type="SUPFAM" id="SSF53383">
    <property type="entry name" value="PLP-dependent transferases"/>
    <property type="match status" value="1"/>
</dbReference>
<dbReference type="PANTHER" id="PTHR42684:SF3">
    <property type="entry name" value="ADENOSYLMETHIONINE-8-AMINO-7-OXONONANOATE AMINOTRANSFERASE"/>
    <property type="match status" value="1"/>
</dbReference>
<reference evidence="7" key="1">
    <citation type="submission" date="2019-06" db="EMBL/GenBank/DDBJ databases">
        <title>The complete genome of Emcibacter congregatus ZYLT.</title>
        <authorList>
            <person name="Zhao Z."/>
        </authorList>
    </citation>
    <scope>NUCLEOTIDE SEQUENCE [LARGE SCALE GENOMIC DNA]</scope>
    <source>
        <strain evidence="7">MCCC 1A06723</strain>
    </source>
</reference>
<dbReference type="InterPro" id="IPR015424">
    <property type="entry name" value="PyrdxlP-dep_Trfase"/>
</dbReference>
<dbReference type="NCBIfam" id="NF004767">
    <property type="entry name" value="PRK06105.1"/>
    <property type="match status" value="1"/>
</dbReference>
<dbReference type="Pfam" id="PF00202">
    <property type="entry name" value="Aminotran_3"/>
    <property type="match status" value="1"/>
</dbReference>
<dbReference type="GO" id="GO:0030170">
    <property type="term" value="F:pyridoxal phosphate binding"/>
    <property type="evidence" value="ECO:0007669"/>
    <property type="project" value="InterPro"/>
</dbReference>
<dbReference type="PANTHER" id="PTHR42684">
    <property type="entry name" value="ADENOSYLMETHIONINE-8-AMINO-7-OXONONANOATE AMINOTRANSFERASE"/>
    <property type="match status" value="1"/>
</dbReference>
<sequence>MSNYAKSIIAGDREHVLHPTTNLFEHRENGALVIERGQGIHVYDVQGKEYIEGMAGLWCTSFGFSESELVDAAVEQMRKLPFYHGFGNKAVVPTIELARRLKSMVPFEASKVFFTNSGSEANDTQLKMIWYYNNAVGRPEKKKIIARWGGYHGVTIATACLTGLPAFRGGFDQPLDNILHVSCPHYYRDAEEGESEEEYADRLAEELEQLILREDPDTIAAFIAEPVMAGGGVIPPPRTYFEKIQKILRQYDIITIADEVVCGFGRTGNMFGCETVGMQPDTMTVAKQLSSAYMPIAAVIIPEWMYEGLVEASADRGIFGHGITYGGHPVPAAVALRNLELFEERDMMSRIRDVSPHFQERLRAFADHPMVGNVRGVGLIGAVELVASKEKRLPFEASAGIGQFCDNRCIEHGLIHRFSGNAALFCPPLIITAEEIDEMFKRFGLALDETYKWARETGRFPG</sequence>
<keyword evidence="7" id="KW-1185">Reference proteome</keyword>
<dbReference type="InterPro" id="IPR005814">
    <property type="entry name" value="Aminotrans_3"/>
</dbReference>
<dbReference type="GO" id="GO:0009448">
    <property type="term" value="P:gamma-aminobutyric acid metabolic process"/>
    <property type="evidence" value="ECO:0007669"/>
    <property type="project" value="TreeGrafter"/>
</dbReference>
<keyword evidence="2 6" id="KW-0032">Aminotransferase</keyword>
<dbReference type="RefSeq" id="WP_139940957.1">
    <property type="nucleotide sequence ID" value="NZ_JBHSYP010000006.1"/>
</dbReference>
<evidence type="ECO:0000256" key="5">
    <source>
        <dbReference type="RuleBase" id="RU003560"/>
    </source>
</evidence>
<evidence type="ECO:0000256" key="1">
    <source>
        <dbReference type="ARBA" id="ARBA00008954"/>
    </source>
</evidence>
<keyword evidence="3 6" id="KW-0808">Transferase</keyword>
<evidence type="ECO:0000256" key="3">
    <source>
        <dbReference type="ARBA" id="ARBA00022679"/>
    </source>
</evidence>
<dbReference type="NCBIfam" id="NF005682">
    <property type="entry name" value="PRK07480.1"/>
    <property type="match status" value="1"/>
</dbReference>
<dbReference type="GO" id="GO:0004015">
    <property type="term" value="F:adenosylmethionine-8-amino-7-oxononanoate transaminase activity"/>
    <property type="evidence" value="ECO:0007669"/>
    <property type="project" value="TreeGrafter"/>
</dbReference>
<dbReference type="InterPro" id="IPR015422">
    <property type="entry name" value="PyrdxlP-dep_Trfase_small"/>
</dbReference>
<dbReference type="OrthoDB" id="9801834at2"/>
<accession>A0A501PFT9</accession>
<dbReference type="CDD" id="cd00610">
    <property type="entry name" value="OAT_like"/>
    <property type="match status" value="1"/>
</dbReference>
<comment type="similarity">
    <text evidence="1 5">Belongs to the class-III pyridoxal-phosphate-dependent aminotransferase family.</text>
</comment>
<comment type="caution">
    <text evidence="6">The sequence shown here is derived from an EMBL/GenBank/DDBJ whole genome shotgun (WGS) entry which is preliminary data.</text>
</comment>
<dbReference type="Gene3D" id="3.40.640.10">
    <property type="entry name" value="Type I PLP-dependent aspartate aminotransferase-like (Major domain)"/>
    <property type="match status" value="1"/>
</dbReference>
<organism evidence="6 7">
    <name type="scientific">Emcibacter nanhaiensis</name>
    <dbReference type="NCBI Taxonomy" id="1505037"/>
    <lineage>
        <taxon>Bacteria</taxon>
        <taxon>Pseudomonadati</taxon>
        <taxon>Pseudomonadota</taxon>
        <taxon>Alphaproteobacteria</taxon>
        <taxon>Emcibacterales</taxon>
        <taxon>Emcibacteraceae</taxon>
        <taxon>Emcibacter</taxon>
    </lineage>
</organism>
<dbReference type="FunFam" id="3.40.640.10:FF:000014">
    <property type="entry name" value="Adenosylmethionine-8-amino-7-oxononanoate aminotransferase, probable"/>
    <property type="match status" value="1"/>
</dbReference>
<protein>
    <submittedName>
        <fullName evidence="6">Aminotransferase class III-fold pyridoxal phosphate-dependent enzyme</fullName>
    </submittedName>
</protein>